<evidence type="ECO:0000313" key="3">
    <source>
        <dbReference type="Proteomes" id="UP001162131"/>
    </source>
</evidence>
<protein>
    <recommendedName>
        <fullName evidence="1">Protein kinase domain-containing protein</fullName>
    </recommendedName>
</protein>
<organism evidence="2 3">
    <name type="scientific">Blepharisma stoltei</name>
    <dbReference type="NCBI Taxonomy" id="1481888"/>
    <lineage>
        <taxon>Eukaryota</taxon>
        <taxon>Sar</taxon>
        <taxon>Alveolata</taxon>
        <taxon>Ciliophora</taxon>
        <taxon>Postciliodesmatophora</taxon>
        <taxon>Heterotrichea</taxon>
        <taxon>Heterotrichida</taxon>
        <taxon>Blepharismidae</taxon>
        <taxon>Blepharisma</taxon>
    </lineage>
</organism>
<dbReference type="SUPFAM" id="SSF56112">
    <property type="entry name" value="Protein kinase-like (PK-like)"/>
    <property type="match status" value="1"/>
</dbReference>
<reference evidence="2" key="1">
    <citation type="submission" date="2021-09" db="EMBL/GenBank/DDBJ databases">
        <authorList>
            <consortium name="AG Swart"/>
            <person name="Singh M."/>
            <person name="Singh A."/>
            <person name="Seah K."/>
            <person name="Emmerich C."/>
        </authorList>
    </citation>
    <scope>NUCLEOTIDE SEQUENCE</scope>
    <source>
        <strain evidence="2">ATCC30299</strain>
    </source>
</reference>
<dbReference type="PROSITE" id="PS50011">
    <property type="entry name" value="PROTEIN_KINASE_DOM"/>
    <property type="match status" value="1"/>
</dbReference>
<dbReference type="GO" id="GO:0005524">
    <property type="term" value="F:ATP binding"/>
    <property type="evidence" value="ECO:0007669"/>
    <property type="project" value="InterPro"/>
</dbReference>
<dbReference type="GO" id="GO:0004672">
    <property type="term" value="F:protein kinase activity"/>
    <property type="evidence" value="ECO:0007669"/>
    <property type="project" value="InterPro"/>
</dbReference>
<evidence type="ECO:0000259" key="1">
    <source>
        <dbReference type="PROSITE" id="PS50011"/>
    </source>
</evidence>
<dbReference type="AlphaFoldDB" id="A0AAU9JBF8"/>
<dbReference type="EMBL" id="CAJZBQ010000038">
    <property type="protein sequence ID" value="CAG9325464.1"/>
    <property type="molecule type" value="Genomic_DNA"/>
</dbReference>
<sequence length="870" mass="100153">MDSVSILNYFDAVYELKKRAYLPLSQPYHLSLSHEHFWIEKQINETQFLGVNEKGTEFDIQVITSSSIEAQIYEKRYFEMATLVHYLSGVAKTCARELDKFYLMTELKNSMSLDEFLVHKNNVEIPKVIRETSNLCQEVIIRAAEELISQVASARRMGMVIGNISPDNLYIEISQSPIRPVYTLNGYGIDLKLDMINARSLSTAFPLNPDIFPFDDKNIVDLWGVGVCLYAAVTRTVMDEMPHFMTSDKDEVTKMILAENYIPSLSEFIAELVTDRTYTMKAVDHLFSRLFKTWLYLFKETERDSLDLSELDSKALISSFYFKDKHIRKRGFEQLFAKDCGVPKILSTMPNCFDVTRTVIKVATHYKFYEENKEFLVNALVALNELMKNNAWIRAESGPLGLYRLFYIKLDFTNAKLRKEIIRYLSLLCKNNTLTALIIAKQKRIINDLLYPRYLNESSDLTVMLPFCGRANIKRIKIFRDYRVIGNDFEEILALSAIPIHFKRQRPEIILDQIQELMSRMVKTSTVSQEFNESLSIALEIIYEVLFKCKHEHEINRSGECCKLFTKSHSYNTIPFLTKCTRCNMNFCPACSRFHSSSQSHSLQFLIYTLNPKATCACASAHPSAFTSAVLSDLREEKQIELFATGGVEHENHIYHTEKESKEISITSVAEINVFNDDIRPVTIFYYEVYVQRAGLTGNIKVGLEGTGVEYCGDTGDILMDGEVIEHGPRFGSKDVVGIGITSSYYVYFTYNGFNLHLYVECEPIREIRPLVRVKGKHIRVQLKFNHFMCDPKSYPAVSQARICQLMKEIEEWIKYYAEKTKIFPFMKSNADSIKRIVSNLSSQLPLNFPYFDAHIVPIKASSKSICNII</sequence>
<accession>A0AAU9JBF8</accession>
<name>A0AAU9JBF8_9CILI</name>
<dbReference type="Gene3D" id="2.60.120.920">
    <property type="match status" value="1"/>
</dbReference>
<gene>
    <name evidence="2" type="ORF">BSTOLATCC_MIC38718</name>
</gene>
<dbReference type="Proteomes" id="UP001162131">
    <property type="component" value="Unassembled WGS sequence"/>
</dbReference>
<comment type="caution">
    <text evidence="2">The sequence shown here is derived from an EMBL/GenBank/DDBJ whole genome shotgun (WGS) entry which is preliminary data.</text>
</comment>
<keyword evidence="3" id="KW-1185">Reference proteome</keyword>
<feature type="domain" description="Protein kinase" evidence="1">
    <location>
        <begin position="1"/>
        <end position="295"/>
    </location>
</feature>
<dbReference type="InterPro" id="IPR011009">
    <property type="entry name" value="Kinase-like_dom_sf"/>
</dbReference>
<dbReference type="InterPro" id="IPR043136">
    <property type="entry name" value="B30.2/SPRY_sf"/>
</dbReference>
<evidence type="ECO:0000313" key="2">
    <source>
        <dbReference type="EMBL" id="CAG9325464.1"/>
    </source>
</evidence>
<dbReference type="InterPro" id="IPR000719">
    <property type="entry name" value="Prot_kinase_dom"/>
</dbReference>
<proteinExistence type="predicted"/>